<keyword evidence="4" id="KW-1185">Reference proteome</keyword>
<reference evidence="3" key="1">
    <citation type="submission" date="2023-01" db="EMBL/GenBank/DDBJ databases">
        <title>The genome sequence of Kordiimonadaceae bacterium 6D33.</title>
        <authorList>
            <person name="Liu Y."/>
        </authorList>
    </citation>
    <scope>NUCLEOTIDE SEQUENCE</scope>
    <source>
        <strain evidence="3">6D33</strain>
    </source>
</reference>
<dbReference type="InterPro" id="IPR007337">
    <property type="entry name" value="RelB/DinJ"/>
</dbReference>
<proteinExistence type="inferred from homology"/>
<evidence type="ECO:0000256" key="2">
    <source>
        <dbReference type="ARBA" id="ARBA00022649"/>
    </source>
</evidence>
<name>A0AAF0BLS9_9PROT</name>
<sequence>MNADAVVRARIPSEMKDRATAALNAMGLSVSDAIRLMLRRVADEQKIPFSIEVPNAETRAAIDELDAGKGTFVSSVDELWAEVDKD</sequence>
<organism evidence="3 4">
    <name type="scientific">Gimibacter soli</name>
    <dbReference type="NCBI Taxonomy" id="3024400"/>
    <lineage>
        <taxon>Bacteria</taxon>
        <taxon>Pseudomonadati</taxon>
        <taxon>Pseudomonadota</taxon>
        <taxon>Alphaproteobacteria</taxon>
        <taxon>Kordiimonadales</taxon>
        <taxon>Temperatibacteraceae</taxon>
        <taxon>Gimibacter</taxon>
    </lineage>
</organism>
<dbReference type="PIRSF" id="PIRSF003108">
    <property type="entry name" value="DinJ"/>
    <property type="match status" value="1"/>
</dbReference>
<dbReference type="InterPro" id="IPR013321">
    <property type="entry name" value="Arc_rbn_hlx_hlx"/>
</dbReference>
<dbReference type="Gene3D" id="1.10.1220.10">
    <property type="entry name" value="Met repressor-like"/>
    <property type="match status" value="1"/>
</dbReference>
<keyword evidence="2" id="KW-1277">Toxin-antitoxin system</keyword>
<dbReference type="InterPro" id="IPR026262">
    <property type="entry name" value="DinJ"/>
</dbReference>
<dbReference type="KEGG" id="gso:PH603_13180"/>
<dbReference type="NCBIfam" id="TIGR02384">
    <property type="entry name" value="RelB_DinJ"/>
    <property type="match status" value="1"/>
</dbReference>
<comment type="similarity">
    <text evidence="1">Belongs to the RelB/DinJ antitoxin family.</text>
</comment>
<dbReference type="Proteomes" id="UP001217500">
    <property type="component" value="Chromosome"/>
</dbReference>
<evidence type="ECO:0000313" key="4">
    <source>
        <dbReference type="Proteomes" id="UP001217500"/>
    </source>
</evidence>
<dbReference type="EMBL" id="CP116805">
    <property type="protein sequence ID" value="WCL53491.1"/>
    <property type="molecule type" value="Genomic_DNA"/>
</dbReference>
<dbReference type="RefSeq" id="WP_289503003.1">
    <property type="nucleotide sequence ID" value="NZ_CP116805.1"/>
</dbReference>
<dbReference type="GO" id="GO:0015643">
    <property type="term" value="F:toxic substance binding"/>
    <property type="evidence" value="ECO:0007669"/>
    <property type="project" value="InterPro"/>
</dbReference>
<dbReference type="GO" id="GO:0006351">
    <property type="term" value="P:DNA-templated transcription"/>
    <property type="evidence" value="ECO:0007669"/>
    <property type="project" value="TreeGrafter"/>
</dbReference>
<accession>A0AAF0BLS9</accession>
<dbReference type="AlphaFoldDB" id="A0AAF0BLS9"/>
<dbReference type="GO" id="GO:0000987">
    <property type="term" value="F:cis-regulatory region sequence-specific DNA binding"/>
    <property type="evidence" value="ECO:0007669"/>
    <property type="project" value="InterPro"/>
</dbReference>
<dbReference type="GO" id="GO:0044010">
    <property type="term" value="P:single-species biofilm formation"/>
    <property type="evidence" value="ECO:0007669"/>
    <property type="project" value="InterPro"/>
</dbReference>
<evidence type="ECO:0000256" key="1">
    <source>
        <dbReference type="ARBA" id="ARBA00010562"/>
    </source>
</evidence>
<dbReference type="PANTHER" id="PTHR38781:SF1">
    <property type="entry name" value="ANTITOXIN DINJ-RELATED"/>
    <property type="match status" value="1"/>
</dbReference>
<dbReference type="GO" id="GO:0006355">
    <property type="term" value="P:regulation of DNA-templated transcription"/>
    <property type="evidence" value="ECO:0007669"/>
    <property type="project" value="InterPro"/>
</dbReference>
<protein>
    <submittedName>
        <fullName evidence="3">Type II toxin-antitoxin system RelB/DinJ family antitoxin</fullName>
    </submittedName>
</protein>
<evidence type="ECO:0000313" key="3">
    <source>
        <dbReference type="EMBL" id="WCL53491.1"/>
    </source>
</evidence>
<gene>
    <name evidence="3" type="ORF">PH603_13180</name>
</gene>
<dbReference type="Pfam" id="PF04221">
    <property type="entry name" value="RelB"/>
    <property type="match status" value="1"/>
</dbReference>
<dbReference type="PANTHER" id="PTHR38781">
    <property type="entry name" value="ANTITOXIN DINJ-RELATED"/>
    <property type="match status" value="1"/>
</dbReference>